<accession>A0A9E8N6C2</accession>
<feature type="transmembrane region" description="Helical" evidence="2">
    <location>
        <begin position="101"/>
        <end position="121"/>
    </location>
</feature>
<dbReference type="RefSeq" id="WP_244823742.1">
    <property type="nucleotide sequence ID" value="NZ_CP112998.1"/>
</dbReference>
<evidence type="ECO:0000256" key="2">
    <source>
        <dbReference type="SAM" id="Phobius"/>
    </source>
</evidence>
<reference evidence="3" key="1">
    <citation type="submission" date="2022-11" db="EMBL/GenBank/DDBJ databases">
        <title>Dyadobacter pollutisoli sp. nov., isolated from plastic dumped soil.</title>
        <authorList>
            <person name="Kim J.M."/>
            <person name="Kim K.R."/>
            <person name="Lee J.K."/>
            <person name="Hao L."/>
            <person name="Jeon C.O."/>
        </authorList>
    </citation>
    <scope>NUCLEOTIDE SEQUENCE</scope>
    <source>
        <strain evidence="3">U1</strain>
    </source>
</reference>
<dbReference type="KEGG" id="dpf:ON006_20590"/>
<keyword evidence="2" id="KW-0812">Transmembrane</keyword>
<dbReference type="EMBL" id="CP112998">
    <property type="protein sequence ID" value="WAC10148.1"/>
    <property type="molecule type" value="Genomic_DNA"/>
</dbReference>
<keyword evidence="2" id="KW-1133">Transmembrane helix</keyword>
<sequence length="232" mass="26862">MENESKTELIDRYLDQELSDGEKHSFEKDMSEDSGLRLEVQAQEAVRNLIRSKAEKDSLKKLFNTFHAEWNDDDSEEENVRELVGGDQEKKNVKKVSWGNWSYLAVAASVAIMIIGTWSVLKEKDSIGDRVEVRVKGGSETFRIPMLTWKVVDFKPVLQSNQPMDVTIIRSKQYDFHYRFTNVLELYSGTLTEKTQKISIEYDLDKQSYLLRIGSKSYPIRKTDEITPLIQP</sequence>
<protein>
    <submittedName>
        <fullName evidence="3">Uncharacterized protein</fullName>
    </submittedName>
</protein>
<keyword evidence="4" id="KW-1185">Reference proteome</keyword>
<dbReference type="Proteomes" id="UP001164653">
    <property type="component" value="Chromosome"/>
</dbReference>
<evidence type="ECO:0000256" key="1">
    <source>
        <dbReference type="SAM" id="MobiDB-lite"/>
    </source>
</evidence>
<keyword evidence="2" id="KW-0472">Membrane</keyword>
<proteinExistence type="predicted"/>
<evidence type="ECO:0000313" key="4">
    <source>
        <dbReference type="Proteomes" id="UP001164653"/>
    </source>
</evidence>
<evidence type="ECO:0000313" key="3">
    <source>
        <dbReference type="EMBL" id="WAC10148.1"/>
    </source>
</evidence>
<dbReference type="AlphaFoldDB" id="A0A9E8N6C2"/>
<organism evidence="3 4">
    <name type="scientific">Dyadobacter pollutisoli</name>
    <dbReference type="NCBI Taxonomy" id="2910158"/>
    <lineage>
        <taxon>Bacteria</taxon>
        <taxon>Pseudomonadati</taxon>
        <taxon>Bacteroidota</taxon>
        <taxon>Cytophagia</taxon>
        <taxon>Cytophagales</taxon>
        <taxon>Spirosomataceae</taxon>
        <taxon>Dyadobacter</taxon>
    </lineage>
</organism>
<gene>
    <name evidence="3" type="ORF">ON006_20590</name>
</gene>
<name>A0A9E8N6C2_9BACT</name>
<feature type="region of interest" description="Disordered" evidence="1">
    <location>
        <begin position="1"/>
        <end position="34"/>
    </location>
</feature>